<proteinExistence type="predicted"/>
<reference evidence="1" key="1">
    <citation type="submission" date="2021-06" db="EMBL/GenBank/DDBJ databases">
        <authorList>
            <person name="Kallberg Y."/>
            <person name="Tangrot J."/>
            <person name="Rosling A."/>
        </authorList>
    </citation>
    <scope>NUCLEOTIDE SEQUENCE</scope>
    <source>
        <strain evidence="1">MA461A</strain>
    </source>
</reference>
<feature type="non-terminal residue" evidence="1">
    <location>
        <position position="1"/>
    </location>
</feature>
<gene>
    <name evidence="1" type="ORF">RPERSI_LOCUS30144</name>
</gene>
<sequence length="230" mass="27280">RLIEYLCATNFGYWTIAISENDNSQLAIKHIIKRRLPDLIQNYGNDIPFEAYFMQEVKHENLVKYIDIRETETTFLLITELDCRIRSTSWKTLHHYLQHNGALFENQTKNIFKQIIECVSFIYKHGFRNININDRNILIYESQIKLFNLENLISEELNGDLAYDIQYEDDYNISYASPEMISGHNYDPEFSDLWSLGILLYTMIHADVPFKKPFDTMTRTLVIEKEISKE</sequence>
<evidence type="ECO:0000313" key="1">
    <source>
        <dbReference type="EMBL" id="CAG8837036.1"/>
    </source>
</evidence>
<dbReference type="Proteomes" id="UP000789920">
    <property type="component" value="Unassembled WGS sequence"/>
</dbReference>
<protein>
    <submittedName>
        <fullName evidence="1">14735_t:CDS:1</fullName>
    </submittedName>
</protein>
<dbReference type="EMBL" id="CAJVQC010116445">
    <property type="protein sequence ID" value="CAG8837036.1"/>
    <property type="molecule type" value="Genomic_DNA"/>
</dbReference>
<comment type="caution">
    <text evidence="1">The sequence shown here is derived from an EMBL/GenBank/DDBJ whole genome shotgun (WGS) entry which is preliminary data.</text>
</comment>
<name>A0ACA9SG29_9GLOM</name>
<feature type="non-terminal residue" evidence="1">
    <location>
        <position position="230"/>
    </location>
</feature>
<evidence type="ECO:0000313" key="2">
    <source>
        <dbReference type="Proteomes" id="UP000789920"/>
    </source>
</evidence>
<accession>A0ACA9SG29</accession>
<keyword evidence="2" id="KW-1185">Reference proteome</keyword>
<organism evidence="1 2">
    <name type="scientific">Racocetra persica</name>
    <dbReference type="NCBI Taxonomy" id="160502"/>
    <lineage>
        <taxon>Eukaryota</taxon>
        <taxon>Fungi</taxon>
        <taxon>Fungi incertae sedis</taxon>
        <taxon>Mucoromycota</taxon>
        <taxon>Glomeromycotina</taxon>
        <taxon>Glomeromycetes</taxon>
        <taxon>Diversisporales</taxon>
        <taxon>Gigasporaceae</taxon>
        <taxon>Racocetra</taxon>
    </lineage>
</organism>